<comment type="caution">
    <text evidence="2">The sequence shown here is derived from an EMBL/GenBank/DDBJ whole genome shotgun (WGS) entry which is preliminary data.</text>
</comment>
<dbReference type="EMBL" id="BAAAHC010000009">
    <property type="protein sequence ID" value="GAA0523664.1"/>
    <property type="molecule type" value="Genomic_DNA"/>
</dbReference>
<gene>
    <name evidence="1" type="ORF">GCM10009545_27450</name>
    <name evidence="2" type="ORF">GCM10011581_39730</name>
</gene>
<dbReference type="EMBL" id="BMMT01000015">
    <property type="protein sequence ID" value="GGI98602.1"/>
    <property type="molecule type" value="Genomic_DNA"/>
</dbReference>
<dbReference type="Proteomes" id="UP000597989">
    <property type="component" value="Unassembled WGS sequence"/>
</dbReference>
<evidence type="ECO:0000313" key="4">
    <source>
        <dbReference type="Proteomes" id="UP001500220"/>
    </source>
</evidence>
<reference evidence="1 4" key="2">
    <citation type="journal article" date="2019" name="Int. J. Syst. Evol. Microbiol.">
        <title>The Global Catalogue of Microorganisms (GCM) 10K type strain sequencing project: providing services to taxonomists for standard genome sequencing and annotation.</title>
        <authorList>
            <consortium name="The Broad Institute Genomics Platform"/>
            <consortium name="The Broad Institute Genome Sequencing Center for Infectious Disease"/>
            <person name="Wu L."/>
            <person name="Ma J."/>
        </authorList>
    </citation>
    <scope>NUCLEOTIDE SEQUENCE [LARGE SCALE GENOMIC DNA]</scope>
    <source>
        <strain evidence="1 4">JCM 10664</strain>
    </source>
</reference>
<dbReference type="Proteomes" id="UP001500220">
    <property type="component" value="Unassembled WGS sequence"/>
</dbReference>
<evidence type="ECO:0000313" key="2">
    <source>
        <dbReference type="EMBL" id="GGI98602.1"/>
    </source>
</evidence>
<reference evidence="1" key="4">
    <citation type="submission" date="2023-12" db="EMBL/GenBank/DDBJ databases">
        <authorList>
            <person name="Sun Q."/>
            <person name="Inoue M."/>
        </authorList>
    </citation>
    <scope>NUCLEOTIDE SEQUENCE</scope>
    <source>
        <strain evidence="1">JCM 10664</strain>
    </source>
</reference>
<keyword evidence="4" id="KW-1185">Reference proteome</keyword>
<reference evidence="2" key="3">
    <citation type="submission" date="2020-09" db="EMBL/GenBank/DDBJ databases">
        <authorList>
            <person name="Sun Q."/>
            <person name="Zhou Y."/>
        </authorList>
    </citation>
    <scope>NUCLEOTIDE SEQUENCE</scope>
    <source>
        <strain evidence="2">CGMCC 4.7206</strain>
    </source>
</reference>
<dbReference type="RefSeq" id="WP_229680329.1">
    <property type="nucleotide sequence ID" value="NZ_BAAAHC010000009.1"/>
</dbReference>
<accession>A0A917NHK0</accession>
<sequence length="294" mass="32767">MLRRQAFFVTEEGQHFTAPLWGSEFGVGGRDEQDPKTRAWFENFVDFLISTDTDFAYWPLVGWHENRQGNGWALVHWDRAGNRMFLDDGDDWRAAAWHRLVDAKAGSAHPTASWRMLAVDHADYVQSARMRREPDWDPGARKAVCPDGLRLVGLSHTGSRGLCSDSGAVADWTAGYQVVRDERHVTEDWAPGFTKFQCPPDSFVIGYAVRGGDLSSALCGRGAEQVGSAGRVVWFDREDARPPDPRGGDFAEGRHKGQCADGEYIAGVAWSARLDSPAKEPDALLCRTWWNPEA</sequence>
<dbReference type="AlphaFoldDB" id="A0A917NHK0"/>
<evidence type="ECO:0000313" key="1">
    <source>
        <dbReference type="EMBL" id="GAA0523664.1"/>
    </source>
</evidence>
<reference evidence="2 3" key="1">
    <citation type="journal article" date="2014" name="Int. J. Syst. Evol. Microbiol.">
        <title>Complete genome sequence of Corynebacterium casei LMG S-19264T (=DSM 44701T), isolated from a smear-ripened cheese.</title>
        <authorList>
            <consortium name="US DOE Joint Genome Institute (JGI-PGF)"/>
            <person name="Walter F."/>
            <person name="Albersmeier A."/>
            <person name="Kalinowski J."/>
            <person name="Ruckert C."/>
        </authorList>
    </citation>
    <scope>NUCLEOTIDE SEQUENCE [LARGE SCALE GENOMIC DNA]</scope>
    <source>
        <strain evidence="2 3">CGMCC 4.7206</strain>
    </source>
</reference>
<organism evidence="2 3">
    <name type="scientific">Saccharopolyspora thermophila</name>
    <dbReference type="NCBI Taxonomy" id="89367"/>
    <lineage>
        <taxon>Bacteria</taxon>
        <taxon>Bacillati</taxon>
        <taxon>Actinomycetota</taxon>
        <taxon>Actinomycetes</taxon>
        <taxon>Pseudonocardiales</taxon>
        <taxon>Pseudonocardiaceae</taxon>
        <taxon>Saccharopolyspora</taxon>
    </lineage>
</organism>
<evidence type="ECO:0000313" key="3">
    <source>
        <dbReference type="Proteomes" id="UP000597989"/>
    </source>
</evidence>
<protein>
    <submittedName>
        <fullName evidence="2">Uncharacterized protein</fullName>
    </submittedName>
</protein>
<proteinExistence type="predicted"/>
<name>A0A917NHK0_9PSEU</name>